<proteinExistence type="predicted"/>
<dbReference type="SUPFAM" id="SSF48452">
    <property type="entry name" value="TPR-like"/>
    <property type="match status" value="1"/>
</dbReference>
<dbReference type="OrthoDB" id="414774at2759"/>
<dbReference type="PANTHER" id="PTHR45588">
    <property type="entry name" value="TPR DOMAIN-CONTAINING PROTEIN"/>
    <property type="match status" value="1"/>
</dbReference>
<protein>
    <submittedName>
        <fullName evidence="1">TPR domain protein</fullName>
    </submittedName>
</protein>
<dbReference type="PANTHER" id="PTHR45588:SF1">
    <property type="entry name" value="WW DOMAIN-CONTAINING PROTEIN"/>
    <property type="match status" value="1"/>
</dbReference>
<dbReference type="EMBL" id="RIBY02002134">
    <property type="protein sequence ID" value="KAH9824599.1"/>
    <property type="molecule type" value="Genomic_DNA"/>
</dbReference>
<dbReference type="InterPro" id="IPR011990">
    <property type="entry name" value="TPR-like_helical_dom_sf"/>
</dbReference>
<evidence type="ECO:0000313" key="1">
    <source>
        <dbReference type="EMBL" id="KAH9824599.1"/>
    </source>
</evidence>
<dbReference type="Proteomes" id="UP001138500">
    <property type="component" value="Unassembled WGS sequence"/>
</dbReference>
<organism evidence="1 2">
    <name type="scientific">Teratosphaeria destructans</name>
    <dbReference type="NCBI Taxonomy" id="418781"/>
    <lineage>
        <taxon>Eukaryota</taxon>
        <taxon>Fungi</taxon>
        <taxon>Dikarya</taxon>
        <taxon>Ascomycota</taxon>
        <taxon>Pezizomycotina</taxon>
        <taxon>Dothideomycetes</taxon>
        <taxon>Dothideomycetidae</taxon>
        <taxon>Mycosphaerellales</taxon>
        <taxon>Teratosphaeriaceae</taxon>
        <taxon>Teratosphaeria</taxon>
    </lineage>
</organism>
<reference evidence="1 2" key="1">
    <citation type="journal article" date="2018" name="IMA Fungus">
        <title>IMA Genome-F 10: Nine draft genome sequences of Claviceps purpurea s.lat., including C. arundinis, C. humidiphila, and C. cf. spartinae, pseudomolecules for the pitch canker pathogen Fusarium circinatum, draft genome of Davidsoniella eucalypti, Grosmannia galeiformis, Quambalaria eucalypti, and Teratosphaeria destructans.</title>
        <authorList>
            <person name="Wingfield B.D."/>
            <person name="Liu M."/>
            <person name="Nguyen H.D."/>
            <person name="Lane F.A."/>
            <person name="Morgan S.W."/>
            <person name="De Vos L."/>
            <person name="Wilken P.M."/>
            <person name="Duong T.A."/>
            <person name="Aylward J."/>
            <person name="Coetzee M.P."/>
            <person name="Dadej K."/>
            <person name="De Beer Z.W."/>
            <person name="Findlay W."/>
            <person name="Havenga M."/>
            <person name="Kolarik M."/>
            <person name="Menzies J.G."/>
            <person name="Naidoo K."/>
            <person name="Pochopski O."/>
            <person name="Shoukouhi P."/>
            <person name="Santana Q.C."/>
            <person name="Seifert K.A."/>
            <person name="Soal N."/>
            <person name="Steenkamp E.T."/>
            <person name="Tatham C.T."/>
            <person name="van der Nest M.A."/>
            <person name="Wingfield M.J."/>
        </authorList>
    </citation>
    <scope>NUCLEOTIDE SEQUENCE [LARGE SCALE GENOMIC DNA]</scope>
    <source>
        <strain evidence="1">CMW44962</strain>
    </source>
</reference>
<reference evidence="1 2" key="2">
    <citation type="journal article" date="2021" name="Curr. Genet.">
        <title>Genetic response to nitrogen starvation in the aggressive Eucalyptus foliar pathogen Teratosphaeria destructans.</title>
        <authorList>
            <person name="Havenga M."/>
            <person name="Wingfield B.D."/>
            <person name="Wingfield M.J."/>
            <person name="Dreyer L.L."/>
            <person name="Roets F."/>
            <person name="Aylward J."/>
        </authorList>
    </citation>
    <scope>NUCLEOTIDE SEQUENCE [LARGE SCALE GENOMIC DNA]</scope>
    <source>
        <strain evidence="1">CMW44962</strain>
    </source>
</reference>
<name>A0A9W7SMW8_9PEZI</name>
<dbReference type="AlphaFoldDB" id="A0A9W7SMW8"/>
<sequence length="570" mass="64298">MAETYYDLGTYSRPITTSSVDAKKWFDRGLIWSYGFHHEEASACFERAIAADRDCAMAYWGLAYSLGPNYNKTWDIFDPEELDSTVARTHQAVMNAKSHAARVSPVEEALIEALISRYPRAHEKDVQACGAWNESYARSMSRVYDQFWTDLDVAMLYAEALMNLSPWALYDLKTGEPAPGAHTVEIKAVLDAAIALPGGNSHPGLLHLYTHLMEMSKTPETALPVANRLRGLVPDSGHLQHMPTHLDLLCGDWQNAIKWNSAAIIADEKYLARAGAKNFYTLYRSHDYHFRIYAAMFAGQKNVALGTTSQLEASITPELLKVKIPPMAEWLEGFLPVRTHVMVRFGMWQDIIAMQFPGDKELYCMTTAMIHYAKGIAYANCLMLEEAQKSRDDFKTAKKQVPESRRLFNNTCQEVLAVADAMLDAELEFRKGAVEKSFQHFETAIERSDHLHYEEPWGWMQPPRHAYGALLLEHADSKDPQHQEYKDLLSKALHQYSSDLGYNDSLPRAVQHPNNVWALHGYCECLARAPELSGKDRSVSLAVALKQLEEVKAFADVPIDASCACRRAKL</sequence>
<gene>
    <name evidence="1" type="ORF">Tdes44962_MAKER04280</name>
</gene>
<accession>A0A9W7SMW8</accession>
<evidence type="ECO:0000313" key="2">
    <source>
        <dbReference type="Proteomes" id="UP001138500"/>
    </source>
</evidence>
<keyword evidence="2" id="KW-1185">Reference proteome</keyword>
<comment type="caution">
    <text evidence="1">The sequence shown here is derived from an EMBL/GenBank/DDBJ whole genome shotgun (WGS) entry which is preliminary data.</text>
</comment>